<feature type="transmembrane region" description="Helical" evidence="1">
    <location>
        <begin position="75"/>
        <end position="93"/>
    </location>
</feature>
<keyword evidence="1" id="KW-0812">Transmembrane</keyword>
<keyword evidence="1" id="KW-0472">Membrane</keyword>
<evidence type="ECO:0000313" key="3">
    <source>
        <dbReference type="Proteomes" id="UP000199309"/>
    </source>
</evidence>
<accession>A0A1G9TUS6</accession>
<proteinExistence type="predicted"/>
<organism evidence="2 3">
    <name type="scientific">Megasphaera paucivorans</name>
    <dbReference type="NCBI Taxonomy" id="349095"/>
    <lineage>
        <taxon>Bacteria</taxon>
        <taxon>Bacillati</taxon>
        <taxon>Bacillota</taxon>
        <taxon>Negativicutes</taxon>
        <taxon>Veillonellales</taxon>
        <taxon>Veillonellaceae</taxon>
        <taxon>Megasphaera</taxon>
    </lineage>
</organism>
<feature type="transmembrane region" description="Helical" evidence="1">
    <location>
        <begin position="29"/>
        <end position="46"/>
    </location>
</feature>
<gene>
    <name evidence="2" type="ORF">SAMN05660299_01022</name>
</gene>
<sequence>MKKLLLASHSVLFLFFFMSLANIQYNQDIYIFLTAVVVSAYIVTTPPSIFKTWFYYTLNSSLFLLFYTYRKYDHHFLSILLGMNIVLRLMDTFQNWIRFRKQEIKELGL</sequence>
<keyword evidence="1" id="KW-1133">Transmembrane helix</keyword>
<dbReference type="Proteomes" id="UP000199309">
    <property type="component" value="Unassembled WGS sequence"/>
</dbReference>
<dbReference type="AlphaFoldDB" id="A0A1G9TUS6"/>
<keyword evidence="3" id="KW-1185">Reference proteome</keyword>
<name>A0A1G9TUS6_9FIRM</name>
<evidence type="ECO:0000256" key="1">
    <source>
        <dbReference type="SAM" id="Phobius"/>
    </source>
</evidence>
<dbReference type="EMBL" id="FNHQ01000008">
    <property type="protein sequence ID" value="SDM51550.1"/>
    <property type="molecule type" value="Genomic_DNA"/>
</dbReference>
<protein>
    <submittedName>
        <fullName evidence="2">Uncharacterized protein</fullName>
    </submittedName>
</protein>
<evidence type="ECO:0000313" key="2">
    <source>
        <dbReference type="EMBL" id="SDM51550.1"/>
    </source>
</evidence>
<reference evidence="2 3" key="1">
    <citation type="submission" date="2016-10" db="EMBL/GenBank/DDBJ databases">
        <authorList>
            <person name="de Groot N.N."/>
        </authorList>
    </citation>
    <scope>NUCLEOTIDE SEQUENCE [LARGE SCALE GENOMIC DNA]</scope>
    <source>
        <strain evidence="2 3">DSM 16981</strain>
    </source>
</reference>